<comment type="cofactor">
    <cofactor evidence="11">
        <name>Zn(2+)</name>
        <dbReference type="ChEBI" id="CHEBI:29105"/>
    </cofactor>
    <text evidence="11">Binds 1 zinc ion per subunit.</text>
</comment>
<dbReference type="InterPro" id="IPR001590">
    <property type="entry name" value="Peptidase_M12B"/>
</dbReference>
<feature type="disulfide bond" evidence="12">
    <location>
        <begin position="373"/>
        <end position="405"/>
    </location>
</feature>
<dbReference type="GO" id="GO:0004222">
    <property type="term" value="F:metalloendopeptidase activity"/>
    <property type="evidence" value="ECO:0007669"/>
    <property type="project" value="InterPro"/>
</dbReference>
<evidence type="ECO:0000256" key="13">
    <source>
        <dbReference type="PROSITE-ProRule" id="PRU00276"/>
    </source>
</evidence>
<feature type="domain" description="GON" evidence="16">
    <location>
        <begin position="1437"/>
        <end position="1634"/>
    </location>
</feature>
<evidence type="ECO:0000256" key="1">
    <source>
        <dbReference type="ARBA" id="ARBA00004613"/>
    </source>
</evidence>
<organism evidence="17">
    <name type="scientific">Dendrocoelum lacteum</name>
    <dbReference type="NCBI Taxonomy" id="27895"/>
    <lineage>
        <taxon>Eukaryota</taxon>
        <taxon>Metazoa</taxon>
        <taxon>Spiralia</taxon>
        <taxon>Lophotrochozoa</taxon>
        <taxon>Platyhelminthes</taxon>
        <taxon>Rhabditophora</taxon>
        <taxon>Seriata</taxon>
        <taxon>Tricladida</taxon>
        <taxon>Continenticola</taxon>
        <taxon>Planarioidea</taxon>
        <taxon>Dendrocoelidae</taxon>
        <taxon>Dendrocoelum</taxon>
    </lineage>
</organism>
<dbReference type="InterPro" id="IPR050439">
    <property type="entry name" value="ADAMTS_ADAMTS-like"/>
</dbReference>
<evidence type="ECO:0000256" key="10">
    <source>
        <dbReference type="PIRSR" id="PIRSR613273-1"/>
    </source>
</evidence>
<evidence type="ECO:0000313" key="17">
    <source>
        <dbReference type="EMBL" id="JAA92634.1"/>
    </source>
</evidence>
<feature type="disulfide bond" evidence="12">
    <location>
        <begin position="467"/>
        <end position="489"/>
    </location>
</feature>
<evidence type="ECO:0000256" key="11">
    <source>
        <dbReference type="PIRSR" id="PIRSR613273-2"/>
    </source>
</evidence>
<feature type="binding site" evidence="11">
    <location>
        <position position="218"/>
    </location>
    <ligand>
        <name>Ca(2+)</name>
        <dbReference type="ChEBI" id="CHEBI:29108"/>
        <label>1</label>
    </ligand>
</feature>
<dbReference type="InterPro" id="IPR036383">
    <property type="entry name" value="TSP1_rpt_sf"/>
</dbReference>
<feature type="chain" id="PRO_5004574180" evidence="14">
    <location>
        <begin position="19"/>
        <end position="1644"/>
    </location>
</feature>
<dbReference type="InterPro" id="IPR024079">
    <property type="entry name" value="MetalloPept_cat_dom_sf"/>
</dbReference>
<evidence type="ECO:0000256" key="2">
    <source>
        <dbReference type="ARBA" id="ARBA00022525"/>
    </source>
</evidence>
<evidence type="ECO:0000256" key="12">
    <source>
        <dbReference type="PIRSR" id="PIRSR613273-3"/>
    </source>
</evidence>
<dbReference type="GO" id="GO:0005576">
    <property type="term" value="C:extracellular region"/>
    <property type="evidence" value="ECO:0007669"/>
    <property type="project" value="UniProtKB-SubCell"/>
</dbReference>
<evidence type="ECO:0000259" key="15">
    <source>
        <dbReference type="PROSITE" id="PS50215"/>
    </source>
</evidence>
<dbReference type="PROSITE" id="PS50092">
    <property type="entry name" value="TSP1"/>
    <property type="match status" value="5"/>
</dbReference>
<evidence type="ECO:0000256" key="6">
    <source>
        <dbReference type="ARBA" id="ARBA00022833"/>
    </source>
</evidence>
<feature type="binding site" evidence="11 13">
    <location>
        <position position="355"/>
    </location>
    <ligand>
        <name>Zn(2+)</name>
        <dbReference type="ChEBI" id="CHEBI:29105"/>
        <note>catalytic</note>
    </ligand>
</feature>
<dbReference type="EMBL" id="GAKU01000003">
    <property type="protein sequence ID" value="JAA92634.1"/>
    <property type="molecule type" value="mRNA"/>
</dbReference>
<dbReference type="GO" id="GO:0006508">
    <property type="term" value="P:proteolysis"/>
    <property type="evidence" value="ECO:0007669"/>
    <property type="project" value="UniProtKB-KW"/>
</dbReference>
<dbReference type="Pfam" id="PF17771">
    <property type="entry name" value="ADAMTS_CR_2"/>
    <property type="match status" value="1"/>
</dbReference>
<feature type="binding site" description="in inhibited form" evidence="11">
    <location>
        <position position="165"/>
    </location>
    <ligand>
        <name>Zn(2+)</name>
        <dbReference type="ChEBI" id="CHEBI:29105"/>
        <note>catalytic</note>
    </ligand>
</feature>
<sequence>MIIIFSSIILFFLEIVMTQKLRGLVMPNGKETFIKPKVLTIEFRGLSENSSILSIEKIKSIKYQFEVFNERFILNLRQHRYGLGKSSRQTQCHFTGNVNTNKYSGAHFNLCNGMIGVFYWNNKEYFIKPAKPSENNNGYTNPGKFLSLHHIHYNEVSSKKPLFSCKLLEDEKASHYSSDESHQKPKLLQRVKRSIEYENDDNFFPFIDHDVIHDYVIELLIVVTSNMVKRFGDTLKEYILSNIAIATKMLRDPSIKTSIAINVVDIIPLDQEYEKMHYLDNWGLLTQDAVVERFCHWVRYWKRHSKYSWDSAVLINDGSFSTHAIGITHLRSMCAPNSCIAIVDRGFGTGLILAHEIGHQINARHDFEGIVACKEFERKHGESMYNTMMSTSLYFENYPFIWSECSEKLINSYLKSEDSWCLKEQNEGPILYLNKHIYDYHKNFSTGLIYDLNAQCTLAFGEPSDHCNSEEHVKTCSTLYCIPKRMGMCIRSQSIISDGTPCDVDKRCIHGECLEVNRNIEPIDGGWSEYHEWSNCSRLCNGGVQFSKRFCNNPSPQLGGRYCIGTRVRMKSCNIHDCDHEVDIRKEICKRFNAKPYVPRVDDDSVCRLICIKDNKVLLHNLSLVDGTPCYSHKTDICVNSKCYKTGCDRDLLSDKVFDNCRICGGKNDTCSIVKGFFDGSKISSSRSMMVAFKFPKNVTNVFVRKVSQRLSPFSEEVFDDFQLLLLIDHNTMIRRGESIEPFPGGELYYSGSNKKEETYRITGLIQKEIVVLIRTENPSTLLNIPSVDYHYYVPNQVRFSSQEEYSWKYSKINSSFCFGHCNAQFEIKSICFKNKENIQVSDTLCKSILKPKRQIKQCRSFCDFRWQKPTIKFIKLEAKQSCPVRCGNGSIIINHVCQKKTIMKPRQNVWETVPENHCFSSGLLKRPNTTNHCVGSCNPLIWSYGNWENCSKSCGSGFRKRTAICKDTDGRSWNEVECLKDLGGALEKEPCISKFTCKEDAYWAISNWSVCSKMCGLGTQTRDIACLLKNSLSELSAILTEKLFLNSEQVSDSFCLSFSDKPLIKKTCIGNECYQWNIKYSAKCSVTCGVGSRISDYICVKVGQSNITVEDKYCFENRIEKPKYLAKPCIMNACYQPKWLKLPWGKCSESCGKGMKLRLIRCGYKTKRNMTIWLRNDAACRNESRPAVMEHCQNVPCSTLRYGPWSRCQGTCLYGNQQRTIECIDENSKKILPDSACESYSKLQKTRKCLVTALCGHWKVESWSKCSVSCGLGTKTRAVSCLYVNGSQSSDTSICQNASPIKEIYCENPICKSKAFWWLLKSSQCYAYGCKPGVTYSDIRCVNNAFQILPDYMCDDLKHPNYYAECIRSECRQYFWSAESWSNIPCSSNSCMMTIRNRQVTCVDEYGNVYGNSHCDEATRLDDWRLCASPRNCSDVPRSCKELKERHPETEDGEYSLAIDLNWTYFIFCSNMKTESPTEYLTLKRPNYAKASHLLSIPNNKTCMKYEDTCSDCRSDETLRSITYYNKVRLNMTDLSIDIYDNQYSTTIGSAYVPYGTAKDCAGSKTCPQGHFVVDLSATEFSVSMKTSWNELHNNYGYKIVRTKGSQVVKGWCGGECSGCNPLPKLYIEPQMYGRDLEVKSYL</sequence>
<dbReference type="GO" id="GO:0008270">
    <property type="term" value="F:zinc ion binding"/>
    <property type="evidence" value="ECO:0007669"/>
    <property type="project" value="InterPro"/>
</dbReference>
<dbReference type="Gene3D" id="3.40.1620.60">
    <property type="match status" value="1"/>
</dbReference>
<feature type="binding site" evidence="11 13">
    <location>
        <position position="359"/>
    </location>
    <ligand>
        <name>Zn(2+)</name>
        <dbReference type="ChEBI" id="CHEBI:29105"/>
        <note>catalytic</note>
    </ligand>
</feature>
<dbReference type="Pfam" id="PF00090">
    <property type="entry name" value="TSP_1"/>
    <property type="match status" value="1"/>
</dbReference>
<dbReference type="SMART" id="SM00209">
    <property type="entry name" value="TSP1"/>
    <property type="match status" value="7"/>
</dbReference>
<feature type="binding site" evidence="11">
    <location>
        <position position="421"/>
    </location>
    <ligand>
        <name>Ca(2+)</name>
        <dbReference type="ChEBI" id="CHEBI:29108"/>
        <label>1</label>
    </ligand>
</feature>
<keyword evidence="11" id="KW-0106">Calcium</keyword>
<keyword evidence="9" id="KW-0325">Glycoprotein</keyword>
<dbReference type="PANTHER" id="PTHR13723">
    <property type="entry name" value="ADAMTS A DISINTEGRIN AND METALLOPROTEASE WITH THROMBOSPONDIN MOTIFS PROTEASE"/>
    <property type="match status" value="1"/>
</dbReference>
<evidence type="ECO:0000256" key="7">
    <source>
        <dbReference type="ARBA" id="ARBA00023049"/>
    </source>
</evidence>
<dbReference type="SUPFAM" id="SSF55486">
    <property type="entry name" value="Metalloproteases ('zincins'), catalytic domain"/>
    <property type="match status" value="1"/>
</dbReference>
<dbReference type="InterPro" id="IPR041645">
    <property type="entry name" value="ADAMTS_CR_2"/>
</dbReference>
<feature type="signal peptide" evidence="14">
    <location>
        <begin position="1"/>
        <end position="18"/>
    </location>
</feature>
<dbReference type="SUPFAM" id="SSF82895">
    <property type="entry name" value="TSP-1 type 1 repeat"/>
    <property type="match status" value="6"/>
</dbReference>
<evidence type="ECO:0000256" key="8">
    <source>
        <dbReference type="ARBA" id="ARBA00023157"/>
    </source>
</evidence>
<dbReference type="PROSITE" id="PS51046">
    <property type="entry name" value="GON"/>
    <property type="match status" value="1"/>
</dbReference>
<feature type="domain" description="Peptidase M12B" evidence="15">
    <location>
        <begin position="215"/>
        <end position="426"/>
    </location>
</feature>
<feature type="active site" evidence="10 13">
    <location>
        <position position="356"/>
    </location>
</feature>
<name>T1D158_9PLAT</name>
<feature type="disulfide bond" evidence="12">
    <location>
        <begin position="536"/>
        <end position="573"/>
    </location>
</feature>
<dbReference type="InterPro" id="IPR000884">
    <property type="entry name" value="TSP1_rpt"/>
</dbReference>
<proteinExistence type="evidence at transcript level"/>
<feature type="disulfide bond" evidence="12">
    <location>
        <begin position="540"/>
        <end position="578"/>
    </location>
</feature>
<keyword evidence="2" id="KW-0964">Secreted</keyword>
<evidence type="ECO:0000256" key="3">
    <source>
        <dbReference type="ARBA" id="ARBA00022670"/>
    </source>
</evidence>
<feature type="binding site" evidence="11 13">
    <location>
        <position position="365"/>
    </location>
    <ligand>
        <name>Zn(2+)</name>
        <dbReference type="ChEBI" id="CHEBI:29105"/>
        <note>catalytic</note>
    </ligand>
</feature>
<comment type="caution">
    <text evidence="13">Lacks conserved residue(s) required for the propagation of feature annotation.</text>
</comment>
<dbReference type="Gene3D" id="2.20.100.10">
    <property type="entry name" value="Thrombospondin type-1 (TSP1) repeat"/>
    <property type="match status" value="5"/>
</dbReference>
<accession>T1D158</accession>
<reference evidence="17" key="1">
    <citation type="submission" date="2013-06" db="EMBL/GenBank/DDBJ databases">
        <title>Reactivating head regrowth in a regeneration deficient planarian species.</title>
        <authorList>
            <person name="Liu S.-Y."/>
            <person name="Brandl H."/>
            <person name="Henry I."/>
            <person name="Rink J."/>
        </authorList>
    </citation>
    <scope>NUCLEOTIDE SEQUENCE</scope>
</reference>
<feature type="disulfide bond" evidence="12">
    <location>
        <begin position="334"/>
        <end position="421"/>
    </location>
</feature>
<keyword evidence="7" id="KW-0482">Metalloprotease</keyword>
<keyword evidence="14" id="KW-0732">Signal</keyword>
<feature type="binding site" evidence="11">
    <location>
        <position position="218"/>
    </location>
    <ligand>
        <name>Ca(2+)</name>
        <dbReference type="ChEBI" id="CHEBI:29108"/>
        <label>2</label>
    </ligand>
</feature>
<dbReference type="Gene3D" id="3.40.390.10">
    <property type="entry name" value="Collagenase (Catalytic Domain)"/>
    <property type="match status" value="1"/>
</dbReference>
<feature type="binding site" evidence="11">
    <location>
        <position position="310"/>
    </location>
    <ligand>
        <name>Ca(2+)</name>
        <dbReference type="ChEBI" id="CHEBI:29108"/>
        <label>1</label>
    </ligand>
</feature>
<evidence type="ECO:0000256" key="5">
    <source>
        <dbReference type="ARBA" id="ARBA00022801"/>
    </source>
</evidence>
<keyword evidence="4 11" id="KW-0479">Metal-binding</keyword>
<dbReference type="Gene3D" id="2.60.120.830">
    <property type="match status" value="1"/>
</dbReference>
<evidence type="ECO:0000256" key="14">
    <source>
        <dbReference type="SAM" id="SignalP"/>
    </source>
</evidence>
<keyword evidence="5" id="KW-0378">Hydrolase</keyword>
<evidence type="ECO:0000259" key="16">
    <source>
        <dbReference type="PROSITE" id="PS51046"/>
    </source>
</evidence>
<keyword evidence="3" id="KW-0645">Protease</keyword>
<evidence type="ECO:0000256" key="9">
    <source>
        <dbReference type="ARBA" id="ARBA00023180"/>
    </source>
</evidence>
<dbReference type="PROSITE" id="PS50215">
    <property type="entry name" value="ADAM_MEPRO"/>
    <property type="match status" value="1"/>
</dbReference>
<dbReference type="GO" id="GO:0031012">
    <property type="term" value="C:extracellular matrix"/>
    <property type="evidence" value="ECO:0007669"/>
    <property type="project" value="TreeGrafter"/>
</dbReference>
<feature type="disulfide bond" evidence="12">
    <location>
        <begin position="551"/>
        <end position="563"/>
    </location>
</feature>
<feature type="disulfide bond" evidence="12">
    <location>
        <begin position="502"/>
        <end position="513"/>
    </location>
</feature>
<dbReference type="InterPro" id="IPR013273">
    <property type="entry name" value="ADAMTS/ADAMTS-like"/>
</dbReference>
<dbReference type="InterPro" id="IPR045371">
    <property type="entry name" value="ADAMTS_CR_3"/>
</dbReference>
<evidence type="ECO:0000256" key="4">
    <source>
        <dbReference type="ARBA" id="ARBA00022723"/>
    </source>
</evidence>
<dbReference type="PANTHER" id="PTHR13723:SF281">
    <property type="entry name" value="PAPILIN"/>
    <property type="match status" value="1"/>
</dbReference>
<dbReference type="PRINTS" id="PR01857">
    <property type="entry name" value="ADAMTSFAMILY"/>
</dbReference>
<feature type="disulfide bond" evidence="12">
    <location>
        <begin position="295"/>
        <end position="339"/>
    </location>
</feature>
<comment type="subcellular location">
    <subcellularLocation>
        <location evidence="1">Secreted</location>
    </subcellularLocation>
</comment>
<dbReference type="InterPro" id="IPR012314">
    <property type="entry name" value="Pept_M12B_GON-ADAMTSs"/>
</dbReference>
<feature type="disulfide bond" evidence="12">
    <location>
        <begin position="456"/>
        <end position="481"/>
    </location>
</feature>
<feature type="disulfide bond" evidence="12">
    <location>
        <begin position="476"/>
        <end position="508"/>
    </location>
</feature>
<dbReference type="Pfam" id="PF08685">
    <property type="entry name" value="GON"/>
    <property type="match status" value="1"/>
</dbReference>
<keyword evidence="8 12" id="KW-1015">Disulfide bond</keyword>
<keyword evidence="6 11" id="KW-0862">Zinc</keyword>
<dbReference type="Pfam" id="PF19030">
    <property type="entry name" value="TSP1_ADAMTS"/>
    <property type="match status" value="5"/>
</dbReference>
<dbReference type="Pfam" id="PF13688">
    <property type="entry name" value="Reprolysin_5"/>
    <property type="match status" value="1"/>
</dbReference>
<dbReference type="FunFam" id="2.20.100.10:FF:000001">
    <property type="entry name" value="semaphorin-5A isoform X1"/>
    <property type="match status" value="1"/>
</dbReference>
<dbReference type="Pfam" id="PF19236">
    <property type="entry name" value="ADAMTS_CR_3"/>
    <property type="match status" value="1"/>
</dbReference>
<dbReference type="GO" id="GO:0030198">
    <property type="term" value="P:extracellular matrix organization"/>
    <property type="evidence" value="ECO:0007669"/>
    <property type="project" value="InterPro"/>
</dbReference>
<protein>
    <submittedName>
        <fullName evidence="17">ADAMTS5</fullName>
    </submittedName>
</protein>